<dbReference type="HOGENOM" id="CLU_000445_30_1_11"/>
<dbReference type="EMBL" id="CP022752">
    <property type="protein sequence ID" value="ASU80793.1"/>
    <property type="molecule type" value="Genomic_DNA"/>
</dbReference>
<dbReference type="PROSITE" id="PS51755">
    <property type="entry name" value="OMPR_PHOB"/>
    <property type="match status" value="1"/>
</dbReference>
<sequence length="247" mass="27414">MGESDAAVERRILVVEDESSIRILLESTLRLAGYTVGTAENGQQALVAAERFRPDLVVLDVMLPDLDGFAVTRGLRAAGLETPVLFLTARTEVDDRIAGLSAGGDDYVTKPFSLDEVLLRIRAILRRTGHESGGTSTADPDTLRYADLELDQAAHEVHRAGEYIQLSPTEFNLLSYLMTNATRVVSKTQILDHVWNYDFAGDGRIVETYVRYLRRKIDRFEPPLIHTVRGVGYCLRLPREHAGTATS</sequence>
<evidence type="ECO:0000256" key="2">
    <source>
        <dbReference type="ARBA" id="ARBA00023012"/>
    </source>
</evidence>
<feature type="domain" description="OmpR/PhoB-type" evidence="9">
    <location>
        <begin position="140"/>
        <end position="237"/>
    </location>
</feature>
<dbReference type="SUPFAM" id="SSF46894">
    <property type="entry name" value="C-terminal effector domain of the bipartite response regulators"/>
    <property type="match status" value="1"/>
</dbReference>
<dbReference type="InterPro" id="IPR001867">
    <property type="entry name" value="OmpR/PhoB-type_DNA-bd"/>
</dbReference>
<evidence type="ECO:0000259" key="9">
    <source>
        <dbReference type="PROSITE" id="PS51755"/>
    </source>
</evidence>
<accession>A0A099D2B4</accession>
<organism evidence="10 13">
    <name type="scientific">Actinopolyspora erythraea</name>
    <dbReference type="NCBI Taxonomy" id="414996"/>
    <lineage>
        <taxon>Bacteria</taxon>
        <taxon>Bacillati</taxon>
        <taxon>Actinomycetota</taxon>
        <taxon>Actinomycetes</taxon>
        <taxon>Actinopolysporales</taxon>
        <taxon>Actinopolysporaceae</taxon>
        <taxon>Actinopolyspora</taxon>
    </lineage>
</organism>
<dbReference type="OrthoDB" id="5242462at2"/>
<dbReference type="Gene3D" id="6.10.250.690">
    <property type="match status" value="1"/>
</dbReference>
<evidence type="ECO:0000256" key="5">
    <source>
        <dbReference type="ARBA" id="ARBA00023163"/>
    </source>
</evidence>
<evidence type="ECO:0000256" key="6">
    <source>
        <dbReference type="PROSITE-ProRule" id="PRU00169"/>
    </source>
</evidence>
<protein>
    <submittedName>
        <fullName evidence="11">Alkaline phosphatase</fullName>
    </submittedName>
    <submittedName>
        <fullName evidence="10">DNA-binding response regulator</fullName>
    </submittedName>
</protein>
<keyword evidence="5" id="KW-0804">Transcription</keyword>
<dbReference type="CDD" id="cd00383">
    <property type="entry name" value="trans_reg_C"/>
    <property type="match status" value="1"/>
</dbReference>
<evidence type="ECO:0000313" key="13">
    <source>
        <dbReference type="Proteomes" id="UP000215043"/>
    </source>
</evidence>
<dbReference type="InterPro" id="IPR001789">
    <property type="entry name" value="Sig_transdc_resp-reg_receiver"/>
</dbReference>
<feature type="modified residue" description="4-aspartylphosphate" evidence="6">
    <location>
        <position position="60"/>
    </location>
</feature>
<dbReference type="PROSITE" id="PS50110">
    <property type="entry name" value="RESPONSE_REGULATORY"/>
    <property type="match status" value="1"/>
</dbReference>
<dbReference type="EMBL" id="JPMV01000033">
    <property type="protein sequence ID" value="KGI80343.1"/>
    <property type="molecule type" value="Genomic_DNA"/>
</dbReference>
<keyword evidence="12" id="KW-1185">Reference proteome</keyword>
<dbReference type="RefSeq" id="WP_043576487.1">
    <property type="nucleotide sequence ID" value="NZ_CP022752.1"/>
</dbReference>
<dbReference type="GO" id="GO:0005829">
    <property type="term" value="C:cytosol"/>
    <property type="evidence" value="ECO:0007669"/>
    <property type="project" value="TreeGrafter"/>
</dbReference>
<dbReference type="FunFam" id="3.40.50.2300:FF:000001">
    <property type="entry name" value="DNA-binding response regulator PhoB"/>
    <property type="match status" value="1"/>
</dbReference>
<dbReference type="SMART" id="SM00862">
    <property type="entry name" value="Trans_reg_C"/>
    <property type="match status" value="1"/>
</dbReference>
<dbReference type="Proteomes" id="UP000215043">
    <property type="component" value="Chromosome"/>
</dbReference>
<feature type="domain" description="Response regulatory" evidence="8">
    <location>
        <begin position="11"/>
        <end position="125"/>
    </location>
</feature>
<evidence type="ECO:0000256" key="1">
    <source>
        <dbReference type="ARBA" id="ARBA00022553"/>
    </source>
</evidence>
<reference evidence="10 13" key="2">
    <citation type="submission" date="2017-08" db="EMBL/GenBank/DDBJ databases">
        <title>The complete genome sequence of moderately halophilic actinomycete Actinopolyspora erythraea YIM 90600, the producer of novel erythromycin, novel actinopolysporins A-C and tubercidin.</title>
        <authorList>
            <person name="Yin M."/>
            <person name="Tang S."/>
        </authorList>
    </citation>
    <scope>NUCLEOTIDE SEQUENCE [LARGE SCALE GENOMIC DNA]</scope>
    <source>
        <strain evidence="10 13">YIM 90600</strain>
    </source>
</reference>
<evidence type="ECO:0000256" key="3">
    <source>
        <dbReference type="ARBA" id="ARBA00023015"/>
    </source>
</evidence>
<evidence type="ECO:0000256" key="7">
    <source>
        <dbReference type="PROSITE-ProRule" id="PRU01091"/>
    </source>
</evidence>
<evidence type="ECO:0000313" key="12">
    <source>
        <dbReference type="Proteomes" id="UP000029737"/>
    </source>
</evidence>
<proteinExistence type="predicted"/>
<dbReference type="InterPro" id="IPR036388">
    <property type="entry name" value="WH-like_DNA-bd_sf"/>
</dbReference>
<dbReference type="SMART" id="SM00448">
    <property type="entry name" value="REC"/>
    <property type="match status" value="1"/>
</dbReference>
<dbReference type="Gene3D" id="1.10.10.10">
    <property type="entry name" value="Winged helix-like DNA-binding domain superfamily/Winged helix DNA-binding domain"/>
    <property type="match status" value="1"/>
</dbReference>
<dbReference type="FunFam" id="1.10.10.10:FF:000005">
    <property type="entry name" value="Two-component system response regulator"/>
    <property type="match status" value="1"/>
</dbReference>
<dbReference type="PANTHER" id="PTHR48111:SF28">
    <property type="entry name" value="TRANSCRIPTIONAL REGULATORY PROTEIN TCRX-RELATED"/>
    <property type="match status" value="1"/>
</dbReference>
<gene>
    <name evidence="10" type="ORF">CDG81_03005</name>
    <name evidence="11" type="ORF">IL38_17970</name>
</gene>
<keyword evidence="2" id="KW-0902">Two-component regulatory system</keyword>
<dbReference type="GO" id="GO:0000156">
    <property type="term" value="F:phosphorelay response regulator activity"/>
    <property type="evidence" value="ECO:0007669"/>
    <property type="project" value="TreeGrafter"/>
</dbReference>
<dbReference type="InterPro" id="IPR011006">
    <property type="entry name" value="CheY-like_superfamily"/>
</dbReference>
<evidence type="ECO:0000313" key="11">
    <source>
        <dbReference type="EMBL" id="KGI80343.1"/>
    </source>
</evidence>
<dbReference type="eggNOG" id="COG0745">
    <property type="taxonomic scope" value="Bacteria"/>
</dbReference>
<dbReference type="SUPFAM" id="SSF52172">
    <property type="entry name" value="CheY-like"/>
    <property type="match status" value="1"/>
</dbReference>
<evidence type="ECO:0000259" key="8">
    <source>
        <dbReference type="PROSITE" id="PS50110"/>
    </source>
</evidence>
<dbReference type="PANTHER" id="PTHR48111">
    <property type="entry name" value="REGULATOR OF RPOS"/>
    <property type="match status" value="1"/>
</dbReference>
<dbReference type="GO" id="GO:0000976">
    <property type="term" value="F:transcription cis-regulatory region binding"/>
    <property type="evidence" value="ECO:0007669"/>
    <property type="project" value="TreeGrafter"/>
</dbReference>
<dbReference type="GO" id="GO:0006355">
    <property type="term" value="P:regulation of DNA-templated transcription"/>
    <property type="evidence" value="ECO:0007669"/>
    <property type="project" value="InterPro"/>
</dbReference>
<name>A0A099D2B4_9ACTN</name>
<dbReference type="Proteomes" id="UP000029737">
    <property type="component" value="Unassembled WGS sequence"/>
</dbReference>
<evidence type="ECO:0000313" key="10">
    <source>
        <dbReference type="EMBL" id="ASU80793.1"/>
    </source>
</evidence>
<dbReference type="AlphaFoldDB" id="A0A099D2B4"/>
<dbReference type="Pfam" id="PF00486">
    <property type="entry name" value="Trans_reg_C"/>
    <property type="match status" value="1"/>
</dbReference>
<keyword evidence="3" id="KW-0805">Transcription regulation</keyword>
<dbReference type="GO" id="GO:0032993">
    <property type="term" value="C:protein-DNA complex"/>
    <property type="evidence" value="ECO:0007669"/>
    <property type="project" value="TreeGrafter"/>
</dbReference>
<dbReference type="Pfam" id="PF00072">
    <property type="entry name" value="Response_reg"/>
    <property type="match status" value="1"/>
</dbReference>
<evidence type="ECO:0000256" key="4">
    <source>
        <dbReference type="ARBA" id="ARBA00023125"/>
    </source>
</evidence>
<dbReference type="KEGG" id="aey:CDG81_03005"/>
<feature type="DNA-binding region" description="OmpR/PhoB-type" evidence="7">
    <location>
        <begin position="140"/>
        <end position="237"/>
    </location>
</feature>
<keyword evidence="1 6" id="KW-0597">Phosphoprotein</keyword>
<dbReference type="InterPro" id="IPR039420">
    <property type="entry name" value="WalR-like"/>
</dbReference>
<keyword evidence="4 7" id="KW-0238">DNA-binding</keyword>
<reference evidence="11 12" key="1">
    <citation type="journal article" date="2014" name="PLoS ONE">
        <title>Identification and Characterization of a New Erythromycin Biosynthetic Gene Cluster in Actinopolyspora erythraea YIM90600, a Novel Erythronolide-Producing Halophilic Actinomycete Isolated from Salt Field.</title>
        <authorList>
            <person name="Chen D."/>
            <person name="Feng J."/>
            <person name="Huang L."/>
            <person name="Zhang Q."/>
            <person name="Wu J."/>
            <person name="Zhu X."/>
            <person name="Duan Y."/>
            <person name="Xu Z."/>
        </authorList>
    </citation>
    <scope>NUCLEOTIDE SEQUENCE [LARGE SCALE GENOMIC DNA]</scope>
    <source>
        <strain evidence="11 12">YIM90600</strain>
    </source>
</reference>
<dbReference type="Gene3D" id="3.40.50.2300">
    <property type="match status" value="1"/>
</dbReference>
<dbReference type="InterPro" id="IPR016032">
    <property type="entry name" value="Sig_transdc_resp-reg_C-effctor"/>
</dbReference>